<organism evidence="4 5">
    <name type="scientific">Nematostella vectensis</name>
    <name type="common">Starlet sea anemone</name>
    <dbReference type="NCBI Taxonomy" id="45351"/>
    <lineage>
        <taxon>Eukaryota</taxon>
        <taxon>Metazoa</taxon>
        <taxon>Cnidaria</taxon>
        <taxon>Anthozoa</taxon>
        <taxon>Hexacorallia</taxon>
        <taxon>Actiniaria</taxon>
        <taxon>Edwardsiidae</taxon>
        <taxon>Nematostella</taxon>
    </lineage>
</organism>
<feature type="compositionally biased region" description="Basic and acidic residues" evidence="2">
    <location>
        <begin position="892"/>
        <end position="901"/>
    </location>
</feature>
<keyword evidence="1" id="KW-0175">Coiled coil</keyword>
<dbReference type="InterPro" id="IPR027417">
    <property type="entry name" value="P-loop_NTPase"/>
</dbReference>
<dbReference type="InterPro" id="IPR036872">
    <property type="entry name" value="CH_dom_sf"/>
</dbReference>
<feature type="region of interest" description="Disordered" evidence="2">
    <location>
        <begin position="614"/>
        <end position="641"/>
    </location>
</feature>
<protein>
    <recommendedName>
        <fullName evidence="3">Calponin-homology (CH) domain-containing protein</fullName>
    </recommendedName>
</protein>
<dbReference type="PROSITE" id="PS50021">
    <property type="entry name" value="CH"/>
    <property type="match status" value="1"/>
</dbReference>
<feature type="region of interest" description="Disordered" evidence="2">
    <location>
        <begin position="799"/>
        <end position="831"/>
    </location>
</feature>
<dbReference type="InterPro" id="IPR054517">
    <property type="entry name" value="SPEF2_D5"/>
</dbReference>
<dbReference type="InterPro" id="IPR001715">
    <property type="entry name" value="CH_dom"/>
</dbReference>
<evidence type="ECO:0000313" key="4">
    <source>
        <dbReference type="EMBL" id="EDO31300.1"/>
    </source>
</evidence>
<dbReference type="AlphaFoldDB" id="A7SYA2"/>
<dbReference type="PANTHER" id="PTHR14919:SF0">
    <property type="entry name" value="SPERM FLAGELLAR PROTEIN 2"/>
    <property type="match status" value="1"/>
</dbReference>
<evidence type="ECO:0000256" key="1">
    <source>
        <dbReference type="SAM" id="Coils"/>
    </source>
</evidence>
<gene>
    <name evidence="4" type="ORF">NEMVEDRAFT_v1g137747</name>
</gene>
<feature type="region of interest" description="Disordered" evidence="2">
    <location>
        <begin position="682"/>
        <end position="732"/>
    </location>
</feature>
<evidence type="ECO:0000256" key="2">
    <source>
        <dbReference type="SAM" id="MobiDB-lite"/>
    </source>
</evidence>
<sequence>MTEILCRWINDDVGLSRYVDQSNFAKEFATGFLLGELLEKHGLQNDFAAFSQSTTSDSKLNNFTRLEPTLKLLEVPYDTNVARAIMNESQSAITRLMYQLFIALGKKSKMGLTGVAMETMRPSGPVKLENIESGMYKERLKQLTKRQVDLNFENLVQRYQAKQKQQEDLAFRARFEEEEKMRKYQQAQRQRGLEKSRQAKNKQQEMMDKIRDATVKIPKPPGSRAISLWPSKKNDAQIKVIVNTAKSLWPMQSQYHRGKVTMTEANRDVPIDVEGLISSPPPPKRFPDPLGVIKPSANEEYINKIRTRLDEDAVARKEREKRRRRVLIEQMKAHEAQEEAHREEMLVNRLMRQSQQERRIAVQLMQTRHEKEVIRQNRIFREQQYAERRLKDFDDALEREAELCRQAKVEYLEETRKAKELRDKLAEERAQAKYNKHYKTCMEVLSEIVDFSCKVGEYRELTEKLIPPKLFREWKDLFLQGIPLYEEKACLTAAEIQKEREIEVEKENLLDEGDFMEYKNLMGEWVPPEELQIPGPPKDNAVLGHIIQRLFNIVSPPEKPPPPPEFPPFPIKACFLGKFFSGKSSVVKKLVEYHRLVRLSMDDLVSEAIEANKNGETVTEPDPDPTPHSSGDQPKGERPGNWLSKFKHFSHDSAAKAHALDLTRTYLQKSLVLAFFRKNPNKQAEVPTEQDEKRDKTKDELEKEGEAKTTKTKEPEAATSKAKGPKPTLRSKLGGKAYTFLKKGKATPDQLLVDIMVEAVRNVPEGTGWIMDGFPSTVSQAKLLEKALSGYDAQKEVKDAKAAKEATKVNKSRKSRLAPDPHPAPEQPPLKSGVDLVILFDLPDEVALMRAEGRTYNPVTDEQYHQEFNPPVEGSYTGINKQEKVVPVSDPSNDREQVQQR</sequence>
<evidence type="ECO:0000259" key="3">
    <source>
        <dbReference type="PROSITE" id="PS50021"/>
    </source>
</evidence>
<proteinExistence type="predicted"/>
<dbReference type="Pfam" id="PF00406">
    <property type="entry name" value="ADK"/>
    <property type="match status" value="1"/>
</dbReference>
<dbReference type="Pfam" id="PF06294">
    <property type="entry name" value="CH_2"/>
    <property type="match status" value="1"/>
</dbReference>
<dbReference type="GO" id="GO:0005737">
    <property type="term" value="C:cytoplasm"/>
    <property type="evidence" value="ECO:0007669"/>
    <property type="project" value="UniProtKB-ARBA"/>
</dbReference>
<dbReference type="InterPro" id="IPR052634">
    <property type="entry name" value="Sperm_flagellar-bone_growth"/>
</dbReference>
<reference evidence="4 5" key="1">
    <citation type="journal article" date="2007" name="Science">
        <title>Sea anemone genome reveals ancestral eumetazoan gene repertoire and genomic organization.</title>
        <authorList>
            <person name="Putnam N.H."/>
            <person name="Srivastava M."/>
            <person name="Hellsten U."/>
            <person name="Dirks B."/>
            <person name="Chapman J."/>
            <person name="Salamov A."/>
            <person name="Terry A."/>
            <person name="Shapiro H."/>
            <person name="Lindquist E."/>
            <person name="Kapitonov V.V."/>
            <person name="Jurka J."/>
            <person name="Genikhovich G."/>
            <person name="Grigoriev I.V."/>
            <person name="Lucas S.M."/>
            <person name="Steele R.E."/>
            <person name="Finnerty J.R."/>
            <person name="Technau U."/>
            <person name="Martindale M.Q."/>
            <person name="Rokhsar D.S."/>
        </authorList>
    </citation>
    <scope>NUCLEOTIDE SEQUENCE [LARGE SCALE GENOMIC DNA]</scope>
    <source>
        <strain evidence="5">CH2 X CH6</strain>
    </source>
</reference>
<feature type="compositionally biased region" description="Basic and acidic residues" evidence="2">
    <location>
        <begin position="191"/>
        <end position="205"/>
    </location>
</feature>
<dbReference type="HOGENOM" id="CLU_015066_0_0_1"/>
<accession>A7SYA2</accession>
<dbReference type="Pfam" id="PF22946">
    <property type="entry name" value="SPEF2_D5"/>
    <property type="match status" value="1"/>
</dbReference>
<dbReference type="STRING" id="45351.A7SYA2"/>
<evidence type="ECO:0000313" key="5">
    <source>
        <dbReference type="Proteomes" id="UP000001593"/>
    </source>
</evidence>
<dbReference type="InParanoid" id="A7SYA2"/>
<feature type="coiled-coil region" evidence="1">
    <location>
        <begin position="404"/>
        <end position="431"/>
    </location>
</feature>
<dbReference type="PANTHER" id="PTHR14919">
    <property type="entry name" value="KPL2-RELATED"/>
    <property type="match status" value="1"/>
</dbReference>
<dbReference type="InterPro" id="IPR010441">
    <property type="entry name" value="CH_2"/>
</dbReference>
<feature type="compositionally biased region" description="Basic and acidic residues" evidence="2">
    <location>
        <begin position="690"/>
        <end position="716"/>
    </location>
</feature>
<dbReference type="eggNOG" id="ENOG502QR7Y">
    <property type="taxonomic scope" value="Eukaryota"/>
</dbReference>
<dbReference type="SUPFAM" id="SSF52540">
    <property type="entry name" value="P-loop containing nucleoside triphosphate hydrolases"/>
    <property type="match status" value="1"/>
</dbReference>
<dbReference type="PhylomeDB" id="A7SYA2"/>
<feature type="region of interest" description="Disordered" evidence="2">
    <location>
        <begin position="185"/>
        <end position="205"/>
    </location>
</feature>
<name>A7SYA2_NEMVE</name>
<keyword evidence="5" id="KW-1185">Reference proteome</keyword>
<feature type="compositionally biased region" description="Basic and acidic residues" evidence="2">
    <location>
        <begin position="799"/>
        <end position="808"/>
    </location>
</feature>
<dbReference type="EMBL" id="DS469916">
    <property type="protein sequence ID" value="EDO31300.1"/>
    <property type="molecule type" value="Genomic_DNA"/>
</dbReference>
<dbReference type="Gene3D" id="3.40.50.300">
    <property type="entry name" value="P-loop containing nucleotide triphosphate hydrolases"/>
    <property type="match status" value="2"/>
</dbReference>
<dbReference type="Gene3D" id="1.10.418.10">
    <property type="entry name" value="Calponin-like domain"/>
    <property type="match status" value="1"/>
</dbReference>
<feature type="domain" description="Calponin-homology (CH)" evidence="3">
    <location>
        <begin position="1"/>
        <end position="105"/>
    </location>
</feature>
<dbReference type="OMA" id="GELCMLQ"/>
<dbReference type="Proteomes" id="UP000001593">
    <property type="component" value="Unassembled WGS sequence"/>
</dbReference>
<feature type="region of interest" description="Disordered" evidence="2">
    <location>
        <begin position="860"/>
        <end position="901"/>
    </location>
</feature>
<feature type="coiled-coil region" evidence="1">
    <location>
        <begin position="317"/>
        <end position="353"/>
    </location>
</feature>